<accession>B3E2K3</accession>
<sequence>MRPLIIPFFIPHAGCPHTCLFCNQHMISGAQQSVPSARQISETVQQWLGRSPNRAAEVAFYGGSFTLLPRKQQEQLLEAVQPLLEQQKIRNIRISTRPDALDEAVLAFLAGHKVTTIEVGVQSLDDLVLLQSNRGHTAADSMAAIQRVRSAGFQVGAQLLPGLPGDTRAKALASVQGVIAAGAQFVRIYPAVVLSGTALADQYRAGHYQPPDLAQGVKNCARMLHLCLQAGIPVIRIGLQAEEGLSAEGAILAGCWHPALGQLVKAQLYHDLVLTLAEHFKSFDGLQLACPPDRLSEVQGHARSNLQRWQQAGLPVDRILTDPGLNHDQICLQNLQQKSIGSIITTDIYKESLNAQGITGFSGKAAGRPQPLWL</sequence>
<keyword evidence="2" id="KW-0004">4Fe-4S</keyword>
<dbReference type="Pfam" id="PF16199">
    <property type="entry name" value="Radical_SAM_C"/>
    <property type="match status" value="1"/>
</dbReference>
<feature type="domain" description="Radical SAM core" evidence="7">
    <location>
        <begin position="1"/>
        <end position="236"/>
    </location>
</feature>
<dbReference type="InterPro" id="IPR007197">
    <property type="entry name" value="rSAM"/>
</dbReference>
<dbReference type="InterPro" id="IPR032432">
    <property type="entry name" value="Radical_SAM_C"/>
</dbReference>
<dbReference type="AlphaFoldDB" id="B3E2K3"/>
<dbReference type="InterPro" id="IPR039661">
    <property type="entry name" value="ELP3"/>
</dbReference>
<dbReference type="GO" id="GO:0005737">
    <property type="term" value="C:cytoplasm"/>
    <property type="evidence" value="ECO:0007669"/>
    <property type="project" value="TreeGrafter"/>
</dbReference>
<name>B3E2K3_TRIL1</name>
<dbReference type="eggNOG" id="COG1243">
    <property type="taxonomic scope" value="Bacteria"/>
</dbReference>
<dbReference type="GO" id="GO:0002926">
    <property type="term" value="P:tRNA wobble base 5-methoxycarbonylmethyl-2-thiouridinylation"/>
    <property type="evidence" value="ECO:0007669"/>
    <property type="project" value="TreeGrafter"/>
</dbReference>
<dbReference type="PANTHER" id="PTHR11135">
    <property type="entry name" value="HISTONE ACETYLTRANSFERASE-RELATED"/>
    <property type="match status" value="1"/>
</dbReference>
<evidence type="ECO:0000313" key="8">
    <source>
        <dbReference type="EMBL" id="ACD95660.1"/>
    </source>
</evidence>
<keyword evidence="5" id="KW-0408">Iron</keyword>
<dbReference type="Gene3D" id="3.80.30.20">
    <property type="entry name" value="tm_1862 like domain"/>
    <property type="match status" value="1"/>
</dbReference>
<dbReference type="PROSITE" id="PS51918">
    <property type="entry name" value="RADICAL_SAM"/>
    <property type="match status" value="1"/>
</dbReference>
<dbReference type="SUPFAM" id="SSF102114">
    <property type="entry name" value="Radical SAM enzymes"/>
    <property type="match status" value="1"/>
</dbReference>
<keyword evidence="9" id="KW-1185">Reference proteome</keyword>
<dbReference type="InterPro" id="IPR023404">
    <property type="entry name" value="rSAM_horseshoe"/>
</dbReference>
<dbReference type="RefSeq" id="WP_012469999.1">
    <property type="nucleotide sequence ID" value="NC_010814.1"/>
</dbReference>
<dbReference type="SFLD" id="SFLDG01082">
    <property type="entry name" value="B12-binding_domain_containing"/>
    <property type="match status" value="1"/>
</dbReference>
<dbReference type="KEGG" id="glo:Glov_1944"/>
<gene>
    <name evidence="8" type="ordered locus">Glov_1944</name>
</gene>
<evidence type="ECO:0000256" key="6">
    <source>
        <dbReference type="ARBA" id="ARBA00023014"/>
    </source>
</evidence>
<evidence type="ECO:0000256" key="1">
    <source>
        <dbReference type="ARBA" id="ARBA00001966"/>
    </source>
</evidence>
<evidence type="ECO:0000256" key="3">
    <source>
        <dbReference type="ARBA" id="ARBA00022691"/>
    </source>
</evidence>
<evidence type="ECO:0000313" key="9">
    <source>
        <dbReference type="Proteomes" id="UP000002420"/>
    </source>
</evidence>
<comment type="cofactor">
    <cofactor evidence="1">
        <name>[4Fe-4S] cluster</name>
        <dbReference type="ChEBI" id="CHEBI:49883"/>
    </cofactor>
</comment>
<dbReference type="InterPro" id="IPR006638">
    <property type="entry name" value="Elp3/MiaA/NifB-like_rSAM"/>
</dbReference>
<organism evidence="8 9">
    <name type="scientific">Trichlorobacter lovleyi (strain ATCC BAA-1151 / DSM 17278 / SZ)</name>
    <name type="common">Geobacter lovleyi</name>
    <dbReference type="NCBI Taxonomy" id="398767"/>
    <lineage>
        <taxon>Bacteria</taxon>
        <taxon>Pseudomonadati</taxon>
        <taxon>Thermodesulfobacteriota</taxon>
        <taxon>Desulfuromonadia</taxon>
        <taxon>Geobacterales</taxon>
        <taxon>Geobacteraceae</taxon>
        <taxon>Trichlorobacter</taxon>
    </lineage>
</organism>
<evidence type="ECO:0000256" key="4">
    <source>
        <dbReference type="ARBA" id="ARBA00022723"/>
    </source>
</evidence>
<dbReference type="SMART" id="SM00729">
    <property type="entry name" value="Elp3"/>
    <property type="match status" value="1"/>
</dbReference>
<dbReference type="STRING" id="398767.Glov_1944"/>
<evidence type="ECO:0000259" key="7">
    <source>
        <dbReference type="PROSITE" id="PS51918"/>
    </source>
</evidence>
<dbReference type="HOGENOM" id="CLU_057482_0_0_7"/>
<proteinExistence type="predicted"/>
<dbReference type="CDD" id="cd01335">
    <property type="entry name" value="Radical_SAM"/>
    <property type="match status" value="1"/>
</dbReference>
<dbReference type="SFLD" id="SFLDG01086">
    <property type="entry name" value="elongater_protein-like"/>
    <property type="match status" value="1"/>
</dbReference>
<keyword evidence="4" id="KW-0479">Metal-binding</keyword>
<dbReference type="SFLD" id="SFLDS00029">
    <property type="entry name" value="Radical_SAM"/>
    <property type="match status" value="1"/>
</dbReference>
<dbReference type="GO" id="GO:0051539">
    <property type="term" value="F:4 iron, 4 sulfur cluster binding"/>
    <property type="evidence" value="ECO:0007669"/>
    <property type="project" value="UniProtKB-KW"/>
</dbReference>
<reference evidence="8 9" key="1">
    <citation type="submission" date="2008-05" db="EMBL/GenBank/DDBJ databases">
        <title>Complete sequence of chromosome of Geobacter lovleyi SZ.</title>
        <authorList>
            <consortium name="US DOE Joint Genome Institute"/>
            <person name="Lucas S."/>
            <person name="Copeland A."/>
            <person name="Lapidus A."/>
            <person name="Glavina del Rio T."/>
            <person name="Dalin E."/>
            <person name="Tice H."/>
            <person name="Bruce D."/>
            <person name="Goodwin L."/>
            <person name="Pitluck S."/>
            <person name="Chertkov O."/>
            <person name="Meincke L."/>
            <person name="Brettin T."/>
            <person name="Detter J.C."/>
            <person name="Han C."/>
            <person name="Tapia R."/>
            <person name="Kuske C.R."/>
            <person name="Schmutz J."/>
            <person name="Larimer F."/>
            <person name="Land M."/>
            <person name="Hauser L."/>
            <person name="Kyrpides N."/>
            <person name="Mikhailova N."/>
            <person name="Sung Y."/>
            <person name="Fletcher K.E."/>
            <person name="Ritalahti K.M."/>
            <person name="Loeffler F.E."/>
            <person name="Richardson P."/>
        </authorList>
    </citation>
    <scope>NUCLEOTIDE SEQUENCE [LARGE SCALE GENOMIC DNA]</scope>
    <source>
        <strain evidence="9">ATCC BAA-1151 / DSM 17278 / SZ</strain>
    </source>
</reference>
<dbReference type="Pfam" id="PF04055">
    <property type="entry name" value="Radical_SAM"/>
    <property type="match status" value="1"/>
</dbReference>
<dbReference type="InterPro" id="IPR058240">
    <property type="entry name" value="rSAM_sf"/>
</dbReference>
<keyword evidence="3" id="KW-0949">S-adenosyl-L-methionine</keyword>
<evidence type="ECO:0000256" key="2">
    <source>
        <dbReference type="ARBA" id="ARBA00022485"/>
    </source>
</evidence>
<dbReference type="EMBL" id="CP001089">
    <property type="protein sequence ID" value="ACD95660.1"/>
    <property type="molecule type" value="Genomic_DNA"/>
</dbReference>
<protein>
    <submittedName>
        <fullName evidence="8">Radical SAM domain protein</fullName>
    </submittedName>
</protein>
<dbReference type="GO" id="GO:0046872">
    <property type="term" value="F:metal ion binding"/>
    <property type="evidence" value="ECO:0007669"/>
    <property type="project" value="UniProtKB-KW"/>
</dbReference>
<dbReference type="GO" id="GO:0003824">
    <property type="term" value="F:catalytic activity"/>
    <property type="evidence" value="ECO:0007669"/>
    <property type="project" value="InterPro"/>
</dbReference>
<dbReference type="OrthoDB" id="9815044at2"/>
<evidence type="ECO:0000256" key="5">
    <source>
        <dbReference type="ARBA" id="ARBA00023004"/>
    </source>
</evidence>
<dbReference type="Proteomes" id="UP000002420">
    <property type="component" value="Chromosome"/>
</dbReference>
<dbReference type="PANTHER" id="PTHR11135:SF0">
    <property type="entry name" value="ELONGATOR COMPLEX PROTEIN 3"/>
    <property type="match status" value="1"/>
</dbReference>
<keyword evidence="6" id="KW-0411">Iron-sulfur</keyword>